<dbReference type="Proteomes" id="UP001253193">
    <property type="component" value="Unassembled WGS sequence"/>
</dbReference>
<comment type="caution">
    <text evidence="1">The sequence shown here is derived from an EMBL/GenBank/DDBJ whole genome shotgun (WGS) entry which is preliminary data.</text>
</comment>
<dbReference type="AlphaFoldDB" id="A0AAW8Q063"/>
<dbReference type="RefSeq" id="WP_311019856.1">
    <property type="nucleotide sequence ID" value="NZ_JAUHGG010000003.1"/>
</dbReference>
<organism evidence="1 2">
    <name type="scientific">Vibrio parahaemolyticus</name>
    <dbReference type="NCBI Taxonomy" id="670"/>
    <lineage>
        <taxon>Bacteria</taxon>
        <taxon>Pseudomonadati</taxon>
        <taxon>Pseudomonadota</taxon>
        <taxon>Gammaproteobacteria</taxon>
        <taxon>Vibrionales</taxon>
        <taxon>Vibrionaceae</taxon>
        <taxon>Vibrio</taxon>
    </lineage>
</organism>
<evidence type="ECO:0000313" key="2">
    <source>
        <dbReference type="Proteomes" id="UP001253193"/>
    </source>
</evidence>
<name>A0AAW8Q063_VIBPH</name>
<evidence type="ECO:0000313" key="1">
    <source>
        <dbReference type="EMBL" id="MDS1821050.1"/>
    </source>
</evidence>
<proteinExistence type="predicted"/>
<accession>A0AAW8Q063</accession>
<gene>
    <name evidence="1" type="ORF">QX249_10300</name>
</gene>
<reference evidence="1" key="1">
    <citation type="submission" date="2023-06" db="EMBL/GenBank/DDBJ databases">
        <title>Genomic Diversity of Vibrio spp. and Metagenomic Analysis of Pathogens in Florida Gulf Coastal Waters Following Hurricane Ian.</title>
        <authorList>
            <person name="Brumfield K.D."/>
        </authorList>
    </citation>
    <scope>NUCLEOTIDE SEQUENCE</scope>
    <source>
        <strain evidence="1">WBS2B-138</strain>
    </source>
</reference>
<protein>
    <submittedName>
        <fullName evidence="1">Uncharacterized protein</fullName>
    </submittedName>
</protein>
<sequence>MNLQHGFYSTNTSINPDCVMVSNIEIKNAVLNHGKDIRDVLDGKMVSVGVTDLVCYLLDCVLPHAGHLIEPDYQLKATEYHGTRAFQAIRRYSGEKTLKELQATVSSFR</sequence>
<dbReference type="EMBL" id="JAUHGG010000003">
    <property type="protein sequence ID" value="MDS1821050.1"/>
    <property type="molecule type" value="Genomic_DNA"/>
</dbReference>